<dbReference type="Proteomes" id="UP000202259">
    <property type="component" value="Chromosome"/>
</dbReference>
<dbReference type="AlphaFoldDB" id="A0A222G751"/>
<accession>A0A222G751</accession>
<proteinExistence type="predicted"/>
<dbReference type="RefSeq" id="WP_081149733.1">
    <property type="nucleotide sequence ID" value="NZ_CP020465.1"/>
</dbReference>
<dbReference type="OrthoDB" id="6888544at2"/>
<sequence length="100" mass="11364">MNKQEYLQSCYQQLVQVFELASQHKKDEKQKCRTEGFMHAGKALGVISHEEAVAVMEQAHFDVFGESISERRGRKASLKAAIARGDDDFINIPAYERCKS</sequence>
<dbReference type="KEGG" id="cber:B5D82_05185"/>
<reference evidence="1 2" key="1">
    <citation type="submission" date="2017-08" db="EMBL/GenBank/DDBJ databases">
        <title>Complete genome of Colwellia sp. NB097-1, a psychrophile bacterium ioslated from Bering Sea.</title>
        <authorList>
            <person name="Chen X."/>
        </authorList>
    </citation>
    <scope>NUCLEOTIDE SEQUENCE [LARGE SCALE GENOMIC DNA]</scope>
    <source>
        <strain evidence="1 2">NB097-1</strain>
    </source>
</reference>
<dbReference type="EMBL" id="CP020465">
    <property type="protein sequence ID" value="ASP47204.1"/>
    <property type="molecule type" value="Genomic_DNA"/>
</dbReference>
<organism evidence="1 2">
    <name type="scientific">Cognaticolwellia beringensis</name>
    <dbReference type="NCBI Taxonomy" id="1967665"/>
    <lineage>
        <taxon>Bacteria</taxon>
        <taxon>Pseudomonadati</taxon>
        <taxon>Pseudomonadota</taxon>
        <taxon>Gammaproteobacteria</taxon>
        <taxon>Alteromonadales</taxon>
        <taxon>Colwelliaceae</taxon>
        <taxon>Cognaticolwellia</taxon>
    </lineage>
</organism>
<name>A0A222G751_9GAMM</name>
<keyword evidence="2" id="KW-1185">Reference proteome</keyword>
<evidence type="ECO:0000313" key="1">
    <source>
        <dbReference type="EMBL" id="ASP47204.1"/>
    </source>
</evidence>
<protein>
    <submittedName>
        <fullName evidence="1">Uncharacterized protein</fullName>
    </submittedName>
</protein>
<evidence type="ECO:0000313" key="2">
    <source>
        <dbReference type="Proteomes" id="UP000202259"/>
    </source>
</evidence>
<gene>
    <name evidence="1" type="ORF">B5D82_05185</name>
</gene>